<dbReference type="GO" id="GO:0016020">
    <property type="term" value="C:membrane"/>
    <property type="evidence" value="ECO:0007669"/>
    <property type="project" value="UniProtKB-SubCell"/>
</dbReference>
<organism evidence="7 8">
    <name type="scientific">Penicillium nalgiovense</name>
    <dbReference type="NCBI Taxonomy" id="60175"/>
    <lineage>
        <taxon>Eukaryota</taxon>
        <taxon>Fungi</taxon>
        <taxon>Dikarya</taxon>
        <taxon>Ascomycota</taxon>
        <taxon>Pezizomycotina</taxon>
        <taxon>Eurotiomycetes</taxon>
        <taxon>Eurotiomycetidae</taxon>
        <taxon>Eurotiales</taxon>
        <taxon>Aspergillaceae</taxon>
        <taxon>Penicillium</taxon>
    </lineage>
</organism>
<feature type="transmembrane region" description="Helical" evidence="5">
    <location>
        <begin position="320"/>
        <end position="341"/>
    </location>
</feature>
<comment type="caution">
    <text evidence="7">The sequence shown here is derived from an EMBL/GenBank/DDBJ whole genome shotgun (WGS) entry which is preliminary data.</text>
</comment>
<dbReference type="Gene3D" id="1.20.1250.20">
    <property type="entry name" value="MFS general substrate transporter like domains"/>
    <property type="match status" value="1"/>
</dbReference>
<evidence type="ECO:0000259" key="6">
    <source>
        <dbReference type="PROSITE" id="PS50850"/>
    </source>
</evidence>
<reference evidence="8" key="1">
    <citation type="journal article" date="2017" name="Nat. Microbiol.">
        <title>Global analysis of biosynthetic gene clusters reveals vast potential of secondary metabolite production in Penicillium species.</title>
        <authorList>
            <person name="Nielsen J.C."/>
            <person name="Grijseels S."/>
            <person name="Prigent S."/>
            <person name="Ji B."/>
            <person name="Dainat J."/>
            <person name="Nielsen K.F."/>
            <person name="Frisvad J.C."/>
            <person name="Workman M."/>
            <person name="Nielsen J."/>
        </authorList>
    </citation>
    <scope>NUCLEOTIDE SEQUENCE [LARGE SCALE GENOMIC DNA]</scope>
    <source>
        <strain evidence="8">IBT 13039</strain>
    </source>
</reference>
<protein>
    <recommendedName>
        <fullName evidence="6">Major facilitator superfamily (MFS) profile domain-containing protein</fullName>
    </recommendedName>
</protein>
<evidence type="ECO:0000256" key="2">
    <source>
        <dbReference type="ARBA" id="ARBA00022692"/>
    </source>
</evidence>
<name>A0A1V6YPZ4_PENNA</name>
<dbReference type="GO" id="GO:0022857">
    <property type="term" value="F:transmembrane transporter activity"/>
    <property type="evidence" value="ECO:0007669"/>
    <property type="project" value="InterPro"/>
</dbReference>
<comment type="subcellular location">
    <subcellularLocation>
        <location evidence="1">Membrane</location>
        <topology evidence="1">Multi-pass membrane protein</topology>
    </subcellularLocation>
</comment>
<dbReference type="InterPro" id="IPR020846">
    <property type="entry name" value="MFS_dom"/>
</dbReference>
<feature type="transmembrane region" description="Helical" evidence="5">
    <location>
        <begin position="54"/>
        <end position="80"/>
    </location>
</feature>
<evidence type="ECO:0000256" key="5">
    <source>
        <dbReference type="SAM" id="Phobius"/>
    </source>
</evidence>
<feature type="transmembrane region" description="Helical" evidence="5">
    <location>
        <begin position="275"/>
        <end position="300"/>
    </location>
</feature>
<dbReference type="AlphaFoldDB" id="A0A1V6YPZ4"/>
<dbReference type="PANTHER" id="PTHR23502:SF163">
    <property type="entry name" value="MAJOR FACILITATOR SUPERFAMILY (MFS) PROFILE DOMAIN-CONTAINING PROTEIN"/>
    <property type="match status" value="1"/>
</dbReference>
<dbReference type="InterPro" id="IPR036259">
    <property type="entry name" value="MFS_trans_sf"/>
</dbReference>
<dbReference type="PANTHER" id="PTHR23502">
    <property type="entry name" value="MAJOR FACILITATOR SUPERFAMILY"/>
    <property type="match status" value="1"/>
</dbReference>
<feature type="transmembrane region" description="Helical" evidence="5">
    <location>
        <begin position="123"/>
        <end position="140"/>
    </location>
</feature>
<feature type="transmembrane region" description="Helical" evidence="5">
    <location>
        <begin position="180"/>
        <end position="204"/>
    </location>
</feature>
<feature type="transmembrane region" description="Helical" evidence="5">
    <location>
        <begin position="210"/>
        <end position="230"/>
    </location>
</feature>
<evidence type="ECO:0000256" key="4">
    <source>
        <dbReference type="ARBA" id="ARBA00023136"/>
    </source>
</evidence>
<feature type="domain" description="Major facilitator superfamily (MFS) profile" evidence="6">
    <location>
        <begin position="54"/>
        <end position="479"/>
    </location>
</feature>
<evidence type="ECO:0000256" key="3">
    <source>
        <dbReference type="ARBA" id="ARBA00022989"/>
    </source>
</evidence>
<evidence type="ECO:0000256" key="1">
    <source>
        <dbReference type="ARBA" id="ARBA00004141"/>
    </source>
</evidence>
<dbReference type="OMA" id="GYGWGFM"/>
<keyword evidence="4 5" id="KW-0472">Membrane</keyword>
<dbReference type="Pfam" id="PF07690">
    <property type="entry name" value="MFS_1"/>
    <property type="match status" value="1"/>
</dbReference>
<keyword evidence="3 5" id="KW-1133">Transmembrane helix</keyword>
<dbReference type="PROSITE" id="PS50850">
    <property type="entry name" value="MFS"/>
    <property type="match status" value="1"/>
</dbReference>
<evidence type="ECO:0000313" key="8">
    <source>
        <dbReference type="Proteomes" id="UP000191691"/>
    </source>
</evidence>
<dbReference type="EMBL" id="MOOB01000014">
    <property type="protein sequence ID" value="OQE89398.1"/>
    <property type="molecule type" value="Genomic_DNA"/>
</dbReference>
<evidence type="ECO:0000313" key="7">
    <source>
        <dbReference type="EMBL" id="OQE89398.1"/>
    </source>
</evidence>
<feature type="transmembrane region" description="Helical" evidence="5">
    <location>
        <begin position="418"/>
        <end position="440"/>
    </location>
</feature>
<feature type="transmembrane region" description="Helical" evidence="5">
    <location>
        <begin position="92"/>
        <end position="111"/>
    </location>
</feature>
<proteinExistence type="predicted"/>
<feature type="transmembrane region" description="Helical" evidence="5">
    <location>
        <begin position="146"/>
        <end position="168"/>
    </location>
</feature>
<accession>A0A1V6YPZ4</accession>
<keyword evidence="2 5" id="KW-0812">Transmembrane</keyword>
<keyword evidence="8" id="KW-1185">Reference proteome</keyword>
<dbReference type="STRING" id="60175.A0A1V6YPZ4"/>
<dbReference type="Proteomes" id="UP000191691">
    <property type="component" value="Unassembled WGS sequence"/>
</dbReference>
<feature type="transmembrane region" description="Helical" evidence="5">
    <location>
        <begin position="362"/>
        <end position="379"/>
    </location>
</feature>
<gene>
    <name evidence="7" type="ORF">PENNAL_c0014G09976</name>
</gene>
<feature type="transmembrane region" description="Helical" evidence="5">
    <location>
        <begin position="452"/>
        <end position="477"/>
    </location>
</feature>
<dbReference type="SUPFAM" id="SSF103473">
    <property type="entry name" value="MFS general substrate transporter"/>
    <property type="match status" value="1"/>
</dbReference>
<sequence>MPESPDIEEANPLLLESEDEYRSSLEYPPDTVDFDRNGDPENPLEWPGFYKWGVVALLSFMGFTVTFTCISLAPIAGHIVDDLNGSKGVKSATVMLVTIWELGEAVGPLFIAPLSEIFGRYRLYLTMNTMFIVTILFAALSPSTELLIVSRALTGISVACNVLSPAIIGDMFVPEQRGTALTVIMFTPLIGGTLGPITSGAILQALGWRAIIWISVVMASICQILFLTFFQETYKVQILRRRTARLSLEIGGLEKNKRPVVDLASLGHSIMRPAVVLLNSSVLAAILLFGSYMFSHFYIVSTTLPEILEDNYGLSPTETGLVFIANAIGTIISFIISKVLLDKIYLKLRTRSKGDGLPEYRLPLSIIGALTLPPAVILYGWCAEYRLPLCVLVFSMIWLRASVMLASSPLTAYIVDACGIYSASAMAGLISMRCLAGAFLPLSVSHLTERLGYGGGFSMLGGLGLVFALIPTMVFHYGAQWRQRSRYTASN</sequence>
<dbReference type="InterPro" id="IPR011701">
    <property type="entry name" value="MFS"/>
</dbReference>